<dbReference type="GO" id="GO:0032797">
    <property type="term" value="C:SMN complex"/>
    <property type="evidence" value="ECO:0007669"/>
    <property type="project" value="TreeGrafter"/>
</dbReference>
<evidence type="ECO:0000313" key="3">
    <source>
        <dbReference type="EMBL" id="WBW72857.1"/>
    </source>
</evidence>
<dbReference type="Pfam" id="PF04938">
    <property type="entry name" value="SIP1"/>
    <property type="match status" value="1"/>
</dbReference>
<reference evidence="3 4" key="1">
    <citation type="journal article" date="2023" name="G3 (Bethesda)">
        <title>A high-quality reference genome for the fission yeast Schizosaccharomyces osmophilus.</title>
        <authorList>
            <person name="Jia G.S."/>
            <person name="Zhang W.C."/>
            <person name="Liang Y."/>
            <person name="Liu X.H."/>
            <person name="Rhind N."/>
            <person name="Pidoux A."/>
            <person name="Brysch-Herzberg M."/>
            <person name="Du L.L."/>
        </authorList>
    </citation>
    <scope>NUCLEOTIDE SEQUENCE [LARGE SCALE GENOMIC DNA]</scope>
    <source>
        <strain evidence="3 4">CBS 15793</strain>
    </source>
</reference>
<sequence>MSMKRKRIFHHPQATAPLSDETNQRCAFPEVVENQGNLQDVQIPLDGLDYLAAVRKEAMSLNSFKSASIQPEKSETKSHNPLYKEVTQPVCSPEPLLKDLYHMVEKHNKKLTTYPPHLLLDSSTLPSTLQGWRQTIANEKPSWAFVASTDLATILNIFENCAYWLENDTLDVQSQWLFCFCCKLPDILNGEDVSTLRSALRSLRSTHTTFPSIQTSASTLNAVLVFRYGQSDLL</sequence>
<feature type="compositionally biased region" description="Basic residues" evidence="2">
    <location>
        <begin position="1"/>
        <end position="10"/>
    </location>
</feature>
<evidence type="ECO:0000256" key="1">
    <source>
        <dbReference type="ARBA" id="ARBA00025758"/>
    </source>
</evidence>
<gene>
    <name evidence="3" type="ORF">SOMG_01872</name>
</gene>
<evidence type="ECO:0000256" key="2">
    <source>
        <dbReference type="SAM" id="MobiDB-lite"/>
    </source>
</evidence>
<dbReference type="KEGG" id="som:SOMG_01872"/>
<comment type="similarity">
    <text evidence="1">Belongs to the gemin-2 family.</text>
</comment>
<evidence type="ECO:0000313" key="4">
    <source>
        <dbReference type="Proteomes" id="UP001212411"/>
    </source>
</evidence>
<proteinExistence type="inferred from homology"/>
<dbReference type="GO" id="GO:0000387">
    <property type="term" value="P:spliceosomal snRNP assembly"/>
    <property type="evidence" value="ECO:0007669"/>
    <property type="project" value="InterPro"/>
</dbReference>
<dbReference type="RefSeq" id="XP_056037100.1">
    <property type="nucleotide sequence ID" value="XM_056180665.1"/>
</dbReference>
<dbReference type="Proteomes" id="UP001212411">
    <property type="component" value="Chromosome 1"/>
</dbReference>
<dbReference type="InterPro" id="IPR035426">
    <property type="entry name" value="Gemin2/Brr1"/>
</dbReference>
<dbReference type="PANTHER" id="PTHR12794:SF0">
    <property type="entry name" value="GEM-ASSOCIATED PROTEIN 2"/>
    <property type="match status" value="1"/>
</dbReference>
<keyword evidence="4" id="KW-1185">Reference proteome</keyword>
<dbReference type="Gene3D" id="1.20.58.1070">
    <property type="match status" value="1"/>
</dbReference>
<dbReference type="PANTHER" id="PTHR12794">
    <property type="entry name" value="GEMIN2"/>
    <property type="match status" value="1"/>
</dbReference>
<dbReference type="GO" id="GO:0005634">
    <property type="term" value="C:nucleus"/>
    <property type="evidence" value="ECO:0007669"/>
    <property type="project" value="TreeGrafter"/>
</dbReference>
<dbReference type="GeneID" id="80875354"/>
<accession>A0AAF0AVU6</accession>
<name>A0AAF0AVU6_9SCHI</name>
<dbReference type="AlphaFoldDB" id="A0AAF0AVU6"/>
<protein>
    <submittedName>
        <fullName evidence="3">SMN complex subunit Yip11/Gem2</fullName>
    </submittedName>
</protein>
<feature type="region of interest" description="Disordered" evidence="2">
    <location>
        <begin position="1"/>
        <end position="22"/>
    </location>
</feature>
<dbReference type="EMBL" id="CP115611">
    <property type="protein sequence ID" value="WBW72857.1"/>
    <property type="molecule type" value="Genomic_DNA"/>
</dbReference>
<organism evidence="3 4">
    <name type="scientific">Schizosaccharomyces osmophilus</name>
    <dbReference type="NCBI Taxonomy" id="2545709"/>
    <lineage>
        <taxon>Eukaryota</taxon>
        <taxon>Fungi</taxon>
        <taxon>Dikarya</taxon>
        <taxon>Ascomycota</taxon>
        <taxon>Taphrinomycotina</taxon>
        <taxon>Schizosaccharomycetes</taxon>
        <taxon>Schizosaccharomycetales</taxon>
        <taxon>Schizosaccharomycetaceae</taxon>
        <taxon>Schizosaccharomyces</taxon>
    </lineage>
</organism>